<keyword evidence="2" id="KW-1185">Reference proteome</keyword>
<sequence>MLEYPESKKTELYKFVNDSSHVTGDGFDPSLVPEAKRCAGILLDLIKTTDEQHYRYMENNLA</sequence>
<evidence type="ECO:0000313" key="2">
    <source>
        <dbReference type="Proteomes" id="UP000216451"/>
    </source>
</evidence>
<dbReference type="EMBL" id="MWXA01000006">
    <property type="protein sequence ID" value="OZG66026.1"/>
    <property type="molecule type" value="Genomic_DNA"/>
</dbReference>
<protein>
    <submittedName>
        <fullName evidence="1">Translation-disabling ACNase RloC</fullName>
    </submittedName>
</protein>
<proteinExistence type="predicted"/>
<accession>A0A261G4U4</accession>
<gene>
    <name evidence="1" type="ORF">BAQU_1360</name>
</gene>
<dbReference type="Proteomes" id="UP000216451">
    <property type="component" value="Unassembled WGS sequence"/>
</dbReference>
<evidence type="ECO:0000313" key="1">
    <source>
        <dbReference type="EMBL" id="OZG66026.1"/>
    </source>
</evidence>
<comment type="caution">
    <text evidence="1">The sequence shown here is derived from an EMBL/GenBank/DDBJ whole genome shotgun (WGS) entry which is preliminary data.</text>
</comment>
<reference evidence="1 2" key="1">
    <citation type="journal article" date="2017" name="BMC Genomics">
        <title>Comparative genomic and phylogenomic analyses of the Bifidobacteriaceae family.</title>
        <authorList>
            <person name="Lugli G.A."/>
            <person name="Milani C."/>
            <person name="Turroni F."/>
            <person name="Duranti S."/>
            <person name="Mancabelli L."/>
            <person name="Mangifesta M."/>
            <person name="Ferrario C."/>
            <person name="Modesto M."/>
            <person name="Mattarelli P."/>
            <person name="Jiri K."/>
            <person name="van Sinderen D."/>
            <person name="Ventura M."/>
        </authorList>
    </citation>
    <scope>NUCLEOTIDE SEQUENCE [LARGE SCALE GENOMIC DNA]</scope>
    <source>
        <strain evidence="1 2">LMG 28769</strain>
    </source>
</reference>
<organism evidence="1 2">
    <name type="scientific">Bifidobacterium aquikefiri</name>
    <dbReference type="NCBI Taxonomy" id="1653207"/>
    <lineage>
        <taxon>Bacteria</taxon>
        <taxon>Bacillati</taxon>
        <taxon>Actinomycetota</taxon>
        <taxon>Actinomycetes</taxon>
        <taxon>Bifidobacteriales</taxon>
        <taxon>Bifidobacteriaceae</taxon>
        <taxon>Bifidobacterium</taxon>
    </lineage>
</organism>
<dbReference type="AlphaFoldDB" id="A0A261G4U4"/>
<name>A0A261G4U4_9BIFI</name>